<feature type="domain" description="BioF2-like acetyltransferase" evidence="1">
    <location>
        <begin position="154"/>
        <end position="288"/>
    </location>
</feature>
<dbReference type="Pfam" id="PF13480">
    <property type="entry name" value="Acetyltransf_6"/>
    <property type="match status" value="1"/>
</dbReference>
<reference evidence="2 3" key="1">
    <citation type="submission" date="2021-02" db="EMBL/GenBank/DDBJ databases">
        <title>Complete genome of Desulfoluna sp. strain ASN36.</title>
        <authorList>
            <person name="Takahashi A."/>
            <person name="Kojima H."/>
            <person name="Fukui M."/>
        </authorList>
    </citation>
    <scope>NUCLEOTIDE SEQUENCE [LARGE SCALE GENOMIC DNA]</scope>
    <source>
        <strain evidence="2 3">ASN36</strain>
    </source>
</reference>
<evidence type="ECO:0000313" key="2">
    <source>
        <dbReference type="EMBL" id="BCS98854.1"/>
    </source>
</evidence>
<dbReference type="InterPro" id="IPR016181">
    <property type="entry name" value="Acyl_CoA_acyltransferase"/>
</dbReference>
<dbReference type="Proteomes" id="UP001320148">
    <property type="component" value="Chromosome"/>
</dbReference>
<evidence type="ECO:0000259" key="1">
    <source>
        <dbReference type="Pfam" id="PF13480"/>
    </source>
</evidence>
<keyword evidence="3" id="KW-1185">Reference proteome</keyword>
<dbReference type="SUPFAM" id="SSF55729">
    <property type="entry name" value="Acyl-CoA N-acyltransferases (Nat)"/>
    <property type="match status" value="1"/>
</dbReference>
<dbReference type="InterPro" id="IPR038740">
    <property type="entry name" value="BioF2-like_GNAT_dom"/>
</dbReference>
<sequence length="321" mass="36890">MFTIDTVTETSECRALWKRCMPNDSFFDLWAVRWAFARHYNRPLHFVHARTTTKTLGILPLCHLPEENLYVFFPGEIWGGKTWLEQNRLVAASRFVWDAMLESVPGDVQLNYMMPPSIQGIHASLHKDDTGYLFYPETCVFHIENQLRRFSTKSLKNISRELADLSRRGLTPRLDRFEDLNTLFALNVNRYGARSYFSDVTFLRAFESLAAWLKAQGMLRIVTLLVDGEVAAVGMGAVWKEQYVVLAGGTHPEYPGIAKAINLHHMDWACRNHIREVDFLCGDFNWKERFHLTPRPLYALCHTSAPPHKAIAHEGECLSAC</sequence>
<dbReference type="RefSeq" id="WP_236890224.1">
    <property type="nucleotide sequence ID" value="NZ_AP024488.1"/>
</dbReference>
<dbReference type="Gene3D" id="3.40.630.30">
    <property type="match status" value="1"/>
</dbReference>
<protein>
    <recommendedName>
        <fullName evidence="1">BioF2-like acetyltransferase domain-containing protein</fullName>
    </recommendedName>
</protein>
<accession>A0ABM7PMZ4</accession>
<organism evidence="2 3">
    <name type="scientific">Desulfoluna limicola</name>
    <dbReference type="NCBI Taxonomy" id="2810562"/>
    <lineage>
        <taxon>Bacteria</taxon>
        <taxon>Pseudomonadati</taxon>
        <taxon>Thermodesulfobacteriota</taxon>
        <taxon>Desulfobacteria</taxon>
        <taxon>Desulfobacterales</taxon>
        <taxon>Desulfolunaceae</taxon>
        <taxon>Desulfoluna</taxon>
    </lineage>
</organism>
<proteinExistence type="predicted"/>
<gene>
    <name evidence="2" type="ORF">DSLASN_44860</name>
</gene>
<name>A0ABM7PMZ4_9BACT</name>
<evidence type="ECO:0000313" key="3">
    <source>
        <dbReference type="Proteomes" id="UP001320148"/>
    </source>
</evidence>
<dbReference type="EMBL" id="AP024488">
    <property type="protein sequence ID" value="BCS98854.1"/>
    <property type="molecule type" value="Genomic_DNA"/>
</dbReference>